<dbReference type="EMBL" id="JACXST010000001">
    <property type="protein sequence ID" value="MBD9359498.1"/>
    <property type="molecule type" value="Genomic_DNA"/>
</dbReference>
<evidence type="ECO:0000259" key="2">
    <source>
        <dbReference type="Pfam" id="PF22106"/>
    </source>
</evidence>
<dbReference type="InterPro" id="IPR018640">
    <property type="entry name" value="DUF2063"/>
</dbReference>
<evidence type="ECO:0000313" key="3">
    <source>
        <dbReference type="EMBL" id="MBD9359498.1"/>
    </source>
</evidence>
<dbReference type="Proteomes" id="UP000641152">
    <property type="component" value="Unassembled WGS sequence"/>
</dbReference>
<accession>A0ABR9DB04</accession>
<dbReference type="InterPro" id="IPR054098">
    <property type="entry name" value="NGO1945-like_C"/>
</dbReference>
<name>A0ABR9DB04_9GAMM</name>
<reference evidence="3 4" key="1">
    <citation type="submission" date="2020-09" db="EMBL/GenBank/DDBJ databases">
        <title>Methylomonas albis sp. nov. and Methylomonas fluvii sp. nov.: Two cold-adapted methanotrophs from the River Elbe and an amended description of Methylovulum psychrotolerans strain Eb1.</title>
        <authorList>
            <person name="Bussmann I.K."/>
            <person name="Klings K.-W."/>
            <person name="Warnstedt J."/>
            <person name="Hoppert M."/>
            <person name="Saborowski A."/>
            <person name="Horn F."/>
            <person name="Liebner S."/>
        </authorList>
    </citation>
    <scope>NUCLEOTIDE SEQUENCE [LARGE SCALE GENOMIC DNA]</scope>
    <source>
        <strain evidence="3 4">EbB</strain>
    </source>
</reference>
<keyword evidence="4" id="KW-1185">Reference proteome</keyword>
<proteinExistence type="predicted"/>
<feature type="domain" description="Putative DNA-binding" evidence="1">
    <location>
        <begin position="9"/>
        <end position="95"/>
    </location>
</feature>
<keyword evidence="3" id="KW-0238">DNA-binding</keyword>
<dbReference type="Gene3D" id="3.90.930.50">
    <property type="match status" value="1"/>
</dbReference>
<dbReference type="RefSeq" id="WP_192392373.1">
    <property type="nucleotide sequence ID" value="NZ_CAJHIU010000001.1"/>
</dbReference>
<organism evidence="3 4">
    <name type="scientific">Methylomonas fluvii</name>
    <dbReference type="NCBI Taxonomy" id="1854564"/>
    <lineage>
        <taxon>Bacteria</taxon>
        <taxon>Pseudomonadati</taxon>
        <taxon>Pseudomonadota</taxon>
        <taxon>Gammaproteobacteria</taxon>
        <taxon>Methylococcales</taxon>
        <taxon>Methylococcaceae</taxon>
        <taxon>Methylomonas</taxon>
    </lineage>
</organism>
<evidence type="ECO:0000313" key="4">
    <source>
        <dbReference type="Proteomes" id="UP000641152"/>
    </source>
</evidence>
<dbReference type="Pfam" id="PF09836">
    <property type="entry name" value="DUF2063"/>
    <property type="match status" value="1"/>
</dbReference>
<feature type="domain" description="NGO1945-like C-terminal" evidence="2">
    <location>
        <begin position="147"/>
        <end position="242"/>
    </location>
</feature>
<sequence>MNPTPAFQQQQRQFLHYLRQPQTAQLPAGFAPERLAVYVDLLYNKFDESLTACFPVICSILSKDKWRALLLNFIAKHRCLTPYYRQIPDEFLQYLQQEREHLDDWPFLAELAQFEWIELQLSIAEAEPVTRKQLSDAELLANVPVFAPVMQLLCYQWPVQDIGPNFLPSEPQTTAIHILGFRDSDDQVQFVTLNMATAKLILLLNNGLTGQQALQAMSGGELPDAPFLELTQFGQQILVDLHSQGAIIDIRPVWTLEPHS</sequence>
<protein>
    <submittedName>
        <fullName evidence="3">DNA-binding domain-containing protein</fullName>
    </submittedName>
</protein>
<comment type="caution">
    <text evidence="3">The sequence shown here is derived from an EMBL/GenBank/DDBJ whole genome shotgun (WGS) entry which is preliminary data.</text>
</comment>
<gene>
    <name evidence="3" type="ORF">EBB_02845</name>
</gene>
<dbReference type="GO" id="GO:0003677">
    <property type="term" value="F:DNA binding"/>
    <property type="evidence" value="ECO:0007669"/>
    <property type="project" value="UniProtKB-KW"/>
</dbReference>
<dbReference type="InterPro" id="IPR044922">
    <property type="entry name" value="DUF2063_N_sf"/>
</dbReference>
<dbReference type="Gene3D" id="1.10.150.690">
    <property type="entry name" value="DUF2063"/>
    <property type="match status" value="1"/>
</dbReference>
<dbReference type="Pfam" id="PF22106">
    <property type="entry name" value="NGO1945_C"/>
    <property type="match status" value="1"/>
</dbReference>
<evidence type="ECO:0000259" key="1">
    <source>
        <dbReference type="Pfam" id="PF09836"/>
    </source>
</evidence>